<evidence type="ECO:0000256" key="5">
    <source>
        <dbReference type="ARBA" id="ARBA00022692"/>
    </source>
</evidence>
<dbReference type="PANTHER" id="PTHR32552">
    <property type="entry name" value="FERRICHROME IRON RECEPTOR-RELATED"/>
    <property type="match status" value="1"/>
</dbReference>
<keyword evidence="3 11" id="KW-1134">Transmembrane beta strand</keyword>
<evidence type="ECO:0000256" key="10">
    <source>
        <dbReference type="ARBA" id="ARBA00023237"/>
    </source>
</evidence>
<dbReference type="Pfam" id="PF07715">
    <property type="entry name" value="Plug"/>
    <property type="match status" value="1"/>
</dbReference>
<evidence type="ECO:0000313" key="19">
    <source>
        <dbReference type="Proteomes" id="UP000477070"/>
    </source>
</evidence>
<evidence type="ECO:0000256" key="11">
    <source>
        <dbReference type="PROSITE-ProRule" id="PRU01360"/>
    </source>
</evidence>
<reference evidence="17" key="3">
    <citation type="submission" date="2018-04" db="EMBL/GenBank/DDBJ databases">
        <authorList>
            <person name="Sheh A."/>
            <person name="Shen Z."/>
            <person name="Mannion A.J."/>
            <person name="Fox J.G."/>
        </authorList>
    </citation>
    <scope>NUCLEOTIDE SEQUENCE</scope>
    <source>
        <strain evidence="17">MIT 97-6194</strain>
    </source>
</reference>
<keyword evidence="2 11" id="KW-0813">Transport</keyword>
<dbReference type="Pfam" id="PF00593">
    <property type="entry name" value="TonB_dep_Rec_b-barrel"/>
    <property type="match status" value="1"/>
</dbReference>
<comment type="caution">
    <text evidence="17">The sequence shown here is derived from an EMBL/GenBank/DDBJ whole genome shotgun (WGS) entry which is preliminary data.</text>
</comment>
<evidence type="ECO:0000313" key="17">
    <source>
        <dbReference type="EMBL" id="TLD94468.1"/>
    </source>
</evidence>
<keyword evidence="7" id="KW-0406">Ion transport</keyword>
<accession>A0A347VRH3</accession>
<evidence type="ECO:0000256" key="2">
    <source>
        <dbReference type="ARBA" id="ARBA00022448"/>
    </source>
</evidence>
<evidence type="ECO:0000313" key="18">
    <source>
        <dbReference type="Proteomes" id="UP000029714"/>
    </source>
</evidence>
<comment type="similarity">
    <text evidence="11 12">Belongs to the TonB-dependent receptor family.</text>
</comment>
<name>A0A347VRH3_9HELI</name>
<keyword evidence="8 12" id="KW-0798">TonB box</keyword>
<keyword evidence="16" id="KW-0675">Receptor</keyword>
<dbReference type="RefSeq" id="WP_034570379.1">
    <property type="nucleotide sequence ID" value="NZ_JRMP02000007.1"/>
</dbReference>
<keyword evidence="6" id="KW-0408">Iron</keyword>
<dbReference type="InterPro" id="IPR000531">
    <property type="entry name" value="Beta-barrel_TonB"/>
</dbReference>
<evidence type="ECO:0000313" key="16">
    <source>
        <dbReference type="EMBL" id="MWV68779.1"/>
    </source>
</evidence>
<dbReference type="GO" id="GO:0009279">
    <property type="term" value="C:cell outer membrane"/>
    <property type="evidence" value="ECO:0007669"/>
    <property type="project" value="UniProtKB-SubCell"/>
</dbReference>
<feature type="region of interest" description="Disordered" evidence="13">
    <location>
        <begin position="138"/>
        <end position="159"/>
    </location>
</feature>
<keyword evidence="4" id="KW-0410">Iron transport</keyword>
<dbReference type="STRING" id="1548018.LS64_02910"/>
<dbReference type="Proteomes" id="UP000477070">
    <property type="component" value="Unassembled WGS sequence"/>
</dbReference>
<dbReference type="InterPro" id="IPR012910">
    <property type="entry name" value="Plug_dom"/>
</dbReference>
<dbReference type="SUPFAM" id="SSF56935">
    <property type="entry name" value="Porins"/>
    <property type="match status" value="1"/>
</dbReference>
<keyword evidence="10 11" id="KW-0998">Cell outer membrane</keyword>
<dbReference type="AlphaFoldDB" id="A0A347VRH3"/>
<evidence type="ECO:0000256" key="8">
    <source>
        <dbReference type="ARBA" id="ARBA00023077"/>
    </source>
</evidence>
<dbReference type="Gene3D" id="2.40.170.20">
    <property type="entry name" value="TonB-dependent receptor, beta-barrel domain"/>
    <property type="match status" value="1"/>
</dbReference>
<keyword evidence="5 11" id="KW-0812">Transmembrane</keyword>
<evidence type="ECO:0000256" key="6">
    <source>
        <dbReference type="ARBA" id="ARBA00023004"/>
    </source>
</evidence>
<evidence type="ECO:0000256" key="13">
    <source>
        <dbReference type="SAM" id="MobiDB-lite"/>
    </source>
</evidence>
<proteinExistence type="inferred from homology"/>
<dbReference type="PROSITE" id="PS52016">
    <property type="entry name" value="TONB_DEPENDENT_REC_3"/>
    <property type="match status" value="1"/>
</dbReference>
<reference evidence="16 19" key="4">
    <citation type="submission" date="2019-12" db="EMBL/GenBank/DDBJ databases">
        <title>Multi-Generational Helicobacter saguini Isolates.</title>
        <authorList>
            <person name="Mannion A."/>
            <person name="Shen Z."/>
            <person name="Fox J.G."/>
        </authorList>
    </citation>
    <scope>NUCLEOTIDE SEQUENCE [LARGE SCALE GENOMIC DNA]</scope>
    <source>
        <strain evidence="16">16-048</strain>
        <strain evidence="19">16-048 (F4)</strain>
    </source>
</reference>
<keyword evidence="18" id="KW-1185">Reference proteome</keyword>
<reference evidence="17 18" key="2">
    <citation type="journal article" date="2016" name="Infect. Immun.">
        <title>Helicobacter saguini, a Novel Helicobacter Isolated from Cotton-Top Tamarins with Ulcerative Colitis, Has Proinflammatory Properties and Induces Typhlocolitis and Dysplasia in Gnotobiotic IL-10-/- Mice.</title>
        <authorList>
            <person name="Shen Z."/>
            <person name="Mannion A."/>
            <person name="Whary M.T."/>
            <person name="Muthupalani S."/>
            <person name="Sheh A."/>
            <person name="Feng Y."/>
            <person name="Gong G."/>
            <person name="Vandamme P."/>
            <person name="Holcombe H.R."/>
            <person name="Paster B.J."/>
            <person name="Fox J.G."/>
        </authorList>
    </citation>
    <scope>NUCLEOTIDE SEQUENCE [LARGE SCALE GENOMIC DNA]</scope>
    <source>
        <strain evidence="17 18">MIT 97-6194</strain>
    </source>
</reference>
<feature type="domain" description="TonB-dependent receptor-like beta-barrel" evidence="14">
    <location>
        <begin position="428"/>
        <end position="858"/>
    </location>
</feature>
<dbReference type="EMBL" id="JRMP02000007">
    <property type="protein sequence ID" value="TLD94468.1"/>
    <property type="molecule type" value="Genomic_DNA"/>
</dbReference>
<dbReference type="OrthoDB" id="9763670at2"/>
<dbReference type="InterPro" id="IPR036942">
    <property type="entry name" value="Beta-barrel_TonB_sf"/>
</dbReference>
<evidence type="ECO:0000256" key="12">
    <source>
        <dbReference type="RuleBase" id="RU003357"/>
    </source>
</evidence>
<protein>
    <submittedName>
        <fullName evidence="16">TonB-dependent receptor</fullName>
    </submittedName>
</protein>
<feature type="domain" description="TonB-dependent receptor plug" evidence="15">
    <location>
        <begin position="254"/>
        <end position="352"/>
    </location>
</feature>
<evidence type="ECO:0000256" key="9">
    <source>
        <dbReference type="ARBA" id="ARBA00023136"/>
    </source>
</evidence>
<sequence>MINAKDLDSKNLLDSKQNMESKLDSKSLLDSKDSKVNIESNLNQTLTHRPFEKKDSIKLSKNMESSRKDFIKIADSNENIESILSPAHHPISVADSNNIESKEAQMLNNRHFEKKDSIKLADSSQMLTYHTIEKKDSKENRPIYLADNETTESSQMPAHRPFEKMDSKESLIYLADSNNDTESNPSNLSPARRPINNTESAQSRSANEADSNESPTSDIESSNNNLTQAKEYKLDSIKVVAGKTQREIFYENDNIASVSGENLQKLNIQNGKELDKVFSGVFITNEGGSAYPTITIRGMRNGYYYNPNVRVYIDDVPQDVFFLNQELLDVENVELLKGWGGSVYGANAAAGILDIHSNMATNKTKVFATLNLGTKDRGASGSASGALIQDRLYAKASFKYSQFLGQVKDSTTGKFADTSSAALGRVSLLYDDSKLNVGFDYYIDNGAFHDLFYLSNAEISNRNNITHDFGTNGVPILNRLVQTYALKAGYNFESFSIKNVLSYQDKNSDIYNFGGWYEEANGSLSDELKVKQEWDNDSTSLYGIFFSYDAFQHKFTKDAFRQDDTNRLKNIDFGIFTDHAINLPMNLTLNVGLRYNYNYANINYTSPNAISSNNPGNFSDSKGWHNFGARLGLSYTFLSNHKIYTMLSRSFKKGGFANAIYGDYYKEAYKPEINYSAELGYKGFFWGDKIYINAAYFFSYQQDRQENLWLGIVNNQTIAMFGNLGNVLSHGFEFEGKFNFMQDSFVMLNFAYINASFIDTPLPPTNHVLYLPNFNLNLSADVNVFKNSFLGVYVNTSLEFKSLVYYTDQNPLYYANNPLLPNQTAAPAYSQKPYALWNLGCRVTFKDNLSLAFNFENVLNTLYSTYGYYSGTTPYHQIGRLFNFNSTLSYRF</sequence>
<organism evidence="17 18">
    <name type="scientific">Helicobacter saguini</name>
    <dbReference type="NCBI Taxonomy" id="1548018"/>
    <lineage>
        <taxon>Bacteria</taxon>
        <taxon>Pseudomonadati</taxon>
        <taxon>Campylobacterota</taxon>
        <taxon>Epsilonproteobacteria</taxon>
        <taxon>Campylobacterales</taxon>
        <taxon>Helicobacteraceae</taxon>
        <taxon>Helicobacter</taxon>
    </lineage>
</organism>
<dbReference type="GO" id="GO:0006826">
    <property type="term" value="P:iron ion transport"/>
    <property type="evidence" value="ECO:0007669"/>
    <property type="project" value="UniProtKB-KW"/>
</dbReference>
<evidence type="ECO:0000256" key="4">
    <source>
        <dbReference type="ARBA" id="ARBA00022496"/>
    </source>
</evidence>
<feature type="region of interest" description="Disordered" evidence="13">
    <location>
        <begin position="1"/>
        <end position="34"/>
    </location>
</feature>
<reference evidence="17 18" key="1">
    <citation type="journal article" date="2014" name="Genome Announc.">
        <title>Draft genome sequences of eight enterohepatic helicobacter species isolated from both laboratory and wild rodents.</title>
        <authorList>
            <person name="Sheh A."/>
            <person name="Shen Z."/>
            <person name="Fox J.G."/>
        </authorList>
    </citation>
    <scope>NUCLEOTIDE SEQUENCE [LARGE SCALE GENOMIC DNA]</scope>
    <source>
        <strain evidence="17 18">MIT 97-6194</strain>
    </source>
</reference>
<evidence type="ECO:0000256" key="7">
    <source>
        <dbReference type="ARBA" id="ARBA00023065"/>
    </source>
</evidence>
<comment type="subcellular location">
    <subcellularLocation>
        <location evidence="1 11">Cell outer membrane</location>
        <topology evidence="1 11">Multi-pass membrane protein</topology>
    </subcellularLocation>
</comment>
<dbReference type="InterPro" id="IPR039426">
    <property type="entry name" value="TonB-dep_rcpt-like"/>
</dbReference>
<evidence type="ECO:0000259" key="14">
    <source>
        <dbReference type="Pfam" id="PF00593"/>
    </source>
</evidence>
<evidence type="ECO:0000259" key="15">
    <source>
        <dbReference type="Pfam" id="PF07715"/>
    </source>
</evidence>
<dbReference type="PANTHER" id="PTHR32552:SF81">
    <property type="entry name" value="TONB-DEPENDENT OUTER MEMBRANE RECEPTOR"/>
    <property type="match status" value="1"/>
</dbReference>
<gene>
    <name evidence="16" type="ORF">DCO61_01735</name>
    <name evidence="17" type="ORF">LS64_005950</name>
</gene>
<evidence type="ECO:0000256" key="1">
    <source>
        <dbReference type="ARBA" id="ARBA00004571"/>
    </source>
</evidence>
<feature type="region of interest" description="Disordered" evidence="13">
    <location>
        <begin position="177"/>
        <end position="227"/>
    </location>
</feature>
<dbReference type="EMBL" id="QBIU01000001">
    <property type="protein sequence ID" value="MWV68779.1"/>
    <property type="molecule type" value="Genomic_DNA"/>
</dbReference>
<keyword evidence="9 11" id="KW-0472">Membrane</keyword>
<evidence type="ECO:0000256" key="3">
    <source>
        <dbReference type="ARBA" id="ARBA00022452"/>
    </source>
</evidence>
<dbReference type="Proteomes" id="UP000029714">
    <property type="component" value="Unassembled WGS sequence"/>
</dbReference>